<protein>
    <submittedName>
        <fullName evidence="2">Uncharacterized protein</fullName>
    </submittedName>
</protein>
<dbReference type="EMBL" id="PPQW01000007">
    <property type="protein sequence ID" value="PNZ68981.1"/>
    <property type="molecule type" value="Genomic_DNA"/>
</dbReference>
<dbReference type="RefSeq" id="WP_059106807.1">
    <property type="nucleotide sequence ID" value="NZ_VTQJ01000001.1"/>
</dbReference>
<proteinExistence type="predicted"/>
<accession>A0AAP8PQC8</accession>
<keyword evidence="1" id="KW-0472">Membrane</keyword>
<evidence type="ECO:0000313" key="2">
    <source>
        <dbReference type="EMBL" id="PNZ68981.1"/>
    </source>
</evidence>
<reference evidence="2 3" key="1">
    <citation type="submission" date="2017-08" db="EMBL/GenBank/DDBJ databases">
        <title>Draft genome sequences of 64 type strains of genus Staph aureus.</title>
        <authorList>
            <person name="Cole K."/>
            <person name="Golubchik T."/>
            <person name="Russell J."/>
            <person name="Foster D."/>
            <person name="Llewelyn M."/>
            <person name="Wilson D."/>
            <person name="Crook D."/>
            <person name="Paul J."/>
        </authorList>
    </citation>
    <scope>NUCLEOTIDE SEQUENCE [LARGE SCALE GENOMIC DNA]</scope>
    <source>
        <strain evidence="2 3">NCTC 12101</strain>
    </source>
</reference>
<feature type="transmembrane region" description="Helical" evidence="1">
    <location>
        <begin position="7"/>
        <end position="24"/>
    </location>
</feature>
<feature type="transmembrane region" description="Helical" evidence="1">
    <location>
        <begin position="30"/>
        <end position="52"/>
    </location>
</feature>
<gene>
    <name evidence="2" type="ORF">CD158_02190</name>
</gene>
<organism evidence="2 3">
    <name type="scientific">Staphylococcus auricularis</name>
    <dbReference type="NCBI Taxonomy" id="29379"/>
    <lineage>
        <taxon>Bacteria</taxon>
        <taxon>Bacillati</taxon>
        <taxon>Bacillota</taxon>
        <taxon>Bacilli</taxon>
        <taxon>Bacillales</taxon>
        <taxon>Staphylococcaceae</taxon>
        <taxon>Staphylococcus</taxon>
    </lineage>
</organism>
<evidence type="ECO:0000313" key="3">
    <source>
        <dbReference type="Proteomes" id="UP000242470"/>
    </source>
</evidence>
<name>A0AAP8PQC8_9STAP</name>
<dbReference type="Proteomes" id="UP000242470">
    <property type="component" value="Unassembled WGS sequence"/>
</dbReference>
<keyword evidence="1" id="KW-0812">Transmembrane</keyword>
<comment type="caution">
    <text evidence="2">The sequence shown here is derived from an EMBL/GenBank/DDBJ whole genome shotgun (WGS) entry which is preliminary data.</text>
</comment>
<evidence type="ECO:0000256" key="1">
    <source>
        <dbReference type="SAM" id="Phobius"/>
    </source>
</evidence>
<dbReference type="AlphaFoldDB" id="A0AAP8PQC8"/>
<sequence length="65" mass="7574">MTFMNSLRFGLIYILFLSTAFYFVPPPDGFLSKLIYVLIVTVLHVAISYFLLGKEKLKKRKNIDE</sequence>
<keyword evidence="1" id="KW-1133">Transmembrane helix</keyword>